<protein>
    <submittedName>
        <fullName evidence="1">Uncharacterized protein</fullName>
    </submittedName>
</protein>
<reference evidence="2" key="1">
    <citation type="submission" date="2015-01" db="EMBL/GenBank/DDBJ databases">
        <authorList>
            <person name="Paterson Steve"/>
        </authorList>
    </citation>
    <scope>NUCLEOTIDE SEQUENCE [LARGE SCALE GENOMIC DNA]</scope>
    <source>
        <strain evidence="2">OBR1</strain>
    </source>
</reference>
<accession>A0A0G4JT97</accession>
<name>A0A0G4JT97_9GAMM</name>
<proteinExistence type="predicted"/>
<keyword evidence="2" id="KW-1185">Reference proteome</keyword>
<dbReference type="AlphaFoldDB" id="A0A0G4JT97"/>
<dbReference type="STRING" id="1109412.BN1221_01587c"/>
<evidence type="ECO:0000313" key="2">
    <source>
        <dbReference type="Proteomes" id="UP000044377"/>
    </source>
</evidence>
<dbReference type="Proteomes" id="UP000044377">
    <property type="component" value="Unassembled WGS sequence"/>
</dbReference>
<organism evidence="1 2">
    <name type="scientific">Brenneria goodwinii</name>
    <dbReference type="NCBI Taxonomy" id="1109412"/>
    <lineage>
        <taxon>Bacteria</taxon>
        <taxon>Pseudomonadati</taxon>
        <taxon>Pseudomonadota</taxon>
        <taxon>Gammaproteobacteria</taxon>
        <taxon>Enterobacterales</taxon>
        <taxon>Pectobacteriaceae</taxon>
        <taxon>Brenneria</taxon>
    </lineage>
</organism>
<evidence type="ECO:0000313" key="1">
    <source>
        <dbReference type="EMBL" id="CPR15570.1"/>
    </source>
</evidence>
<gene>
    <name evidence="1" type="ORF">BN1221_01587c</name>
</gene>
<dbReference type="EMBL" id="CGIG01000001">
    <property type="protein sequence ID" value="CPR15570.1"/>
    <property type="molecule type" value="Genomic_DNA"/>
</dbReference>
<sequence>MILMGDFYHNMKYILMRIWLRAESGAQDQATVYGYGVSKSYRWRPTNH</sequence>